<comment type="caution">
    <text evidence="1">The sequence shown here is derived from an EMBL/GenBank/DDBJ whole genome shotgun (WGS) entry which is preliminary data.</text>
</comment>
<evidence type="ECO:0000313" key="1">
    <source>
        <dbReference type="EMBL" id="MCI24985.1"/>
    </source>
</evidence>
<dbReference type="EMBL" id="LXQA010144657">
    <property type="protein sequence ID" value="MCI24985.1"/>
    <property type="molecule type" value="Genomic_DNA"/>
</dbReference>
<dbReference type="Proteomes" id="UP000265520">
    <property type="component" value="Unassembled WGS sequence"/>
</dbReference>
<organism evidence="1 2">
    <name type="scientific">Trifolium medium</name>
    <dbReference type="NCBI Taxonomy" id="97028"/>
    <lineage>
        <taxon>Eukaryota</taxon>
        <taxon>Viridiplantae</taxon>
        <taxon>Streptophyta</taxon>
        <taxon>Embryophyta</taxon>
        <taxon>Tracheophyta</taxon>
        <taxon>Spermatophyta</taxon>
        <taxon>Magnoliopsida</taxon>
        <taxon>eudicotyledons</taxon>
        <taxon>Gunneridae</taxon>
        <taxon>Pentapetalae</taxon>
        <taxon>rosids</taxon>
        <taxon>fabids</taxon>
        <taxon>Fabales</taxon>
        <taxon>Fabaceae</taxon>
        <taxon>Papilionoideae</taxon>
        <taxon>50 kb inversion clade</taxon>
        <taxon>NPAAA clade</taxon>
        <taxon>Hologalegina</taxon>
        <taxon>IRL clade</taxon>
        <taxon>Trifolieae</taxon>
        <taxon>Trifolium</taxon>
    </lineage>
</organism>
<evidence type="ECO:0000313" key="2">
    <source>
        <dbReference type="Proteomes" id="UP000265520"/>
    </source>
</evidence>
<protein>
    <submittedName>
        <fullName evidence="1">ATP synthase gamma chain chloroplastic-like</fullName>
    </submittedName>
</protein>
<sequence length="184" mass="20705">FNVPTCNYGKAVALFDTVPFDPGPLIHPLNCSSVFPNNMIGCVVASSFKLPYDDGFSDHESSKYFRAGFFSVDQHMFVEIPHRTFIDFVKTLDNFTEAMVFILAAIIKRDLIVIVNGDLTVIVNGVYFSDTSVEVFYNFNTQLQIIELQDHGRVFTIVSVDDKSISYFNFRASILANKFLEGGK</sequence>
<name>A0A392QNY3_9FABA</name>
<feature type="non-terminal residue" evidence="1">
    <location>
        <position position="1"/>
    </location>
</feature>
<proteinExistence type="predicted"/>
<feature type="non-terminal residue" evidence="1">
    <location>
        <position position="184"/>
    </location>
</feature>
<keyword evidence="2" id="KW-1185">Reference proteome</keyword>
<accession>A0A392QNY3</accession>
<dbReference type="AlphaFoldDB" id="A0A392QNY3"/>
<reference evidence="1 2" key="1">
    <citation type="journal article" date="2018" name="Front. Plant Sci.">
        <title>Red Clover (Trifolium pratense) and Zigzag Clover (T. medium) - A Picture of Genomic Similarities and Differences.</title>
        <authorList>
            <person name="Dluhosova J."/>
            <person name="Istvanek J."/>
            <person name="Nedelnik J."/>
            <person name="Repkova J."/>
        </authorList>
    </citation>
    <scope>NUCLEOTIDE SEQUENCE [LARGE SCALE GENOMIC DNA]</scope>
    <source>
        <strain evidence="2">cv. 10/8</strain>
        <tissue evidence="1">Leaf</tissue>
    </source>
</reference>